<feature type="transmembrane region" description="Helical" evidence="11">
    <location>
        <begin position="20"/>
        <end position="45"/>
    </location>
</feature>
<accession>A0AAN7S811</accession>
<dbReference type="AlphaFoldDB" id="A0AAN7S811"/>
<keyword evidence="7" id="KW-0915">Sodium</keyword>
<evidence type="ECO:0000256" key="8">
    <source>
        <dbReference type="ARBA" id="ARBA00023065"/>
    </source>
</evidence>
<dbReference type="PANTHER" id="PTHR42985:SF21">
    <property type="entry name" value="SODIUM-DEPENDENT MULTIVITAMIN TRANSPORTER-LIKE PROTEIN"/>
    <property type="match status" value="1"/>
</dbReference>
<keyword evidence="13" id="KW-1185">Reference proteome</keyword>
<dbReference type="InterPro" id="IPR001734">
    <property type="entry name" value="Na/solute_symporter"/>
</dbReference>
<proteinExistence type="inferred from homology"/>
<dbReference type="GO" id="GO:0015293">
    <property type="term" value="F:symporter activity"/>
    <property type="evidence" value="ECO:0007669"/>
    <property type="project" value="TreeGrafter"/>
</dbReference>
<keyword evidence="9 11" id="KW-0472">Membrane</keyword>
<evidence type="ECO:0000256" key="1">
    <source>
        <dbReference type="ARBA" id="ARBA00004651"/>
    </source>
</evidence>
<sequence length="179" mass="19886">MVTRTIATLLVFALKKINGIFPLYTGIYAATIGPSLGLFLLGVLVPMANSKGALYGSLTGITFILFVFIQNQRYQTEALLQQFLKPISTQGCNVSFAQNLTTIEPVGDMPFILYRISFWYNTFMGTTVTMVVGVIISCFTKHDKAPVSKDLLSPLIHSFIKDVPKEKDVNFESKLHQPQ</sequence>
<evidence type="ECO:0000256" key="2">
    <source>
        <dbReference type="ARBA" id="ARBA00006434"/>
    </source>
</evidence>
<feature type="transmembrane region" description="Helical" evidence="11">
    <location>
        <begin position="52"/>
        <end position="69"/>
    </location>
</feature>
<dbReference type="GO" id="GO:0006814">
    <property type="term" value="P:sodium ion transport"/>
    <property type="evidence" value="ECO:0007669"/>
    <property type="project" value="UniProtKB-KW"/>
</dbReference>
<reference evidence="13" key="1">
    <citation type="submission" date="2023-01" db="EMBL/GenBank/DDBJ databases">
        <title>Key to firefly adult light organ development and bioluminescence: homeobox transcription factors regulate luciferase expression and transportation to peroxisome.</title>
        <authorList>
            <person name="Fu X."/>
        </authorList>
    </citation>
    <scope>NUCLEOTIDE SEQUENCE [LARGE SCALE GENOMIC DNA]</scope>
</reference>
<name>A0AAN7S811_9COLE</name>
<evidence type="ECO:0000256" key="6">
    <source>
        <dbReference type="ARBA" id="ARBA00022989"/>
    </source>
</evidence>
<dbReference type="GO" id="GO:0005886">
    <property type="term" value="C:plasma membrane"/>
    <property type="evidence" value="ECO:0007669"/>
    <property type="project" value="UniProtKB-SubCell"/>
</dbReference>
<evidence type="ECO:0000256" key="5">
    <source>
        <dbReference type="ARBA" id="ARBA00022692"/>
    </source>
</evidence>
<evidence type="ECO:0000313" key="13">
    <source>
        <dbReference type="Proteomes" id="UP001353858"/>
    </source>
</evidence>
<dbReference type="EMBL" id="JARPUR010000004">
    <property type="protein sequence ID" value="KAK4876631.1"/>
    <property type="molecule type" value="Genomic_DNA"/>
</dbReference>
<dbReference type="PROSITE" id="PS50283">
    <property type="entry name" value="NA_SOLUT_SYMP_3"/>
    <property type="match status" value="1"/>
</dbReference>
<comment type="caution">
    <text evidence="12">The sequence shown here is derived from an EMBL/GenBank/DDBJ whole genome shotgun (WGS) entry which is preliminary data.</text>
</comment>
<protein>
    <submittedName>
        <fullName evidence="12">Uncharacterized protein</fullName>
    </submittedName>
</protein>
<gene>
    <name evidence="12" type="ORF">RN001_009137</name>
</gene>
<comment type="similarity">
    <text evidence="2">Belongs to the sodium:solute symporter (SSF) (TC 2.A.21) family.</text>
</comment>
<dbReference type="PANTHER" id="PTHR42985">
    <property type="entry name" value="SODIUM-COUPLED MONOCARBOXYLATE TRANSPORTER"/>
    <property type="match status" value="1"/>
</dbReference>
<dbReference type="InterPro" id="IPR038377">
    <property type="entry name" value="Na/Glc_symporter_sf"/>
</dbReference>
<keyword evidence="3" id="KW-0813">Transport</keyword>
<keyword evidence="6 11" id="KW-1133">Transmembrane helix</keyword>
<evidence type="ECO:0000256" key="10">
    <source>
        <dbReference type="ARBA" id="ARBA00023201"/>
    </source>
</evidence>
<keyword evidence="10" id="KW-0739">Sodium transport</keyword>
<evidence type="ECO:0000313" key="12">
    <source>
        <dbReference type="EMBL" id="KAK4876631.1"/>
    </source>
</evidence>
<keyword evidence="4" id="KW-1003">Cell membrane</keyword>
<feature type="transmembrane region" description="Helical" evidence="11">
    <location>
        <begin position="118"/>
        <end position="139"/>
    </location>
</feature>
<keyword evidence="8" id="KW-0406">Ion transport</keyword>
<dbReference type="Gene3D" id="1.20.1730.10">
    <property type="entry name" value="Sodium/glucose cotransporter"/>
    <property type="match status" value="1"/>
</dbReference>
<evidence type="ECO:0000256" key="7">
    <source>
        <dbReference type="ARBA" id="ARBA00023053"/>
    </source>
</evidence>
<dbReference type="Proteomes" id="UP001353858">
    <property type="component" value="Unassembled WGS sequence"/>
</dbReference>
<evidence type="ECO:0000256" key="9">
    <source>
        <dbReference type="ARBA" id="ARBA00023136"/>
    </source>
</evidence>
<evidence type="ECO:0000256" key="4">
    <source>
        <dbReference type="ARBA" id="ARBA00022475"/>
    </source>
</evidence>
<dbReference type="InterPro" id="IPR051163">
    <property type="entry name" value="Sodium:Solute_Symporter_SSF"/>
</dbReference>
<comment type="subcellular location">
    <subcellularLocation>
        <location evidence="1">Cell membrane</location>
        <topology evidence="1">Multi-pass membrane protein</topology>
    </subcellularLocation>
</comment>
<organism evidence="12 13">
    <name type="scientific">Aquatica leii</name>
    <dbReference type="NCBI Taxonomy" id="1421715"/>
    <lineage>
        <taxon>Eukaryota</taxon>
        <taxon>Metazoa</taxon>
        <taxon>Ecdysozoa</taxon>
        <taxon>Arthropoda</taxon>
        <taxon>Hexapoda</taxon>
        <taxon>Insecta</taxon>
        <taxon>Pterygota</taxon>
        <taxon>Neoptera</taxon>
        <taxon>Endopterygota</taxon>
        <taxon>Coleoptera</taxon>
        <taxon>Polyphaga</taxon>
        <taxon>Elateriformia</taxon>
        <taxon>Elateroidea</taxon>
        <taxon>Lampyridae</taxon>
        <taxon>Luciolinae</taxon>
        <taxon>Aquatica</taxon>
    </lineage>
</organism>
<keyword evidence="5 11" id="KW-0812">Transmembrane</keyword>
<evidence type="ECO:0000256" key="11">
    <source>
        <dbReference type="SAM" id="Phobius"/>
    </source>
</evidence>
<evidence type="ECO:0000256" key="3">
    <source>
        <dbReference type="ARBA" id="ARBA00022448"/>
    </source>
</evidence>